<dbReference type="Pfam" id="PF02416">
    <property type="entry name" value="TatA_B_E"/>
    <property type="match status" value="1"/>
</dbReference>
<organism evidence="11 12">
    <name type="scientific">Actinomycetospora endophytica</name>
    <dbReference type="NCBI Taxonomy" id="2291215"/>
    <lineage>
        <taxon>Bacteria</taxon>
        <taxon>Bacillati</taxon>
        <taxon>Actinomycetota</taxon>
        <taxon>Actinomycetes</taxon>
        <taxon>Pseudonocardiales</taxon>
        <taxon>Pseudonocardiaceae</taxon>
        <taxon>Actinomycetospora</taxon>
    </lineage>
</organism>
<proteinExistence type="inferred from homology"/>
<keyword evidence="3 9" id="KW-1003">Cell membrane</keyword>
<dbReference type="Gene3D" id="1.20.5.3310">
    <property type="match status" value="1"/>
</dbReference>
<keyword evidence="4 9" id="KW-0812">Transmembrane</keyword>
<evidence type="ECO:0000256" key="10">
    <source>
        <dbReference type="SAM" id="MobiDB-lite"/>
    </source>
</evidence>
<keyword evidence="6 9" id="KW-1133">Transmembrane helix</keyword>
<comment type="caution">
    <text evidence="11">The sequence shown here is derived from an EMBL/GenBank/DDBJ whole genome shotgun (WGS) entry which is preliminary data.</text>
</comment>
<evidence type="ECO:0000256" key="4">
    <source>
        <dbReference type="ARBA" id="ARBA00022692"/>
    </source>
</evidence>
<evidence type="ECO:0000256" key="7">
    <source>
        <dbReference type="ARBA" id="ARBA00023010"/>
    </source>
</evidence>
<evidence type="ECO:0000256" key="8">
    <source>
        <dbReference type="ARBA" id="ARBA00023136"/>
    </source>
</evidence>
<evidence type="ECO:0000256" key="2">
    <source>
        <dbReference type="ARBA" id="ARBA00022448"/>
    </source>
</evidence>
<dbReference type="RefSeq" id="WP_230734223.1">
    <property type="nucleotide sequence ID" value="NZ_JAJNDB010000002.1"/>
</dbReference>
<feature type="compositionally biased region" description="Basic and acidic residues" evidence="10">
    <location>
        <begin position="152"/>
        <end position="163"/>
    </location>
</feature>
<name>A0ABS8P8T3_9PSEU</name>
<comment type="similarity">
    <text evidence="9">Belongs to the TatB family.</text>
</comment>
<comment type="subcellular location">
    <subcellularLocation>
        <location evidence="9">Cell membrane</location>
        <topology evidence="9">Single-pass membrane protein</topology>
    </subcellularLocation>
    <subcellularLocation>
        <location evidence="1">Membrane</location>
        <topology evidence="1">Single-pass membrane protein</topology>
    </subcellularLocation>
</comment>
<comment type="function">
    <text evidence="9">Part of the twin-arginine translocation (Tat) system that transports large folded proteins containing a characteristic twin-arginine motif in their signal peptide across membranes. Together with TatC, TatB is part of a receptor directly interacting with Tat signal peptides. TatB may form an oligomeric binding site that transiently accommodates folded Tat precursor proteins before their translocation.</text>
</comment>
<dbReference type="PRINTS" id="PR01506">
    <property type="entry name" value="TATBPROTEIN"/>
</dbReference>
<evidence type="ECO:0000256" key="9">
    <source>
        <dbReference type="HAMAP-Rule" id="MF_00237"/>
    </source>
</evidence>
<keyword evidence="2 9" id="KW-0813">Transport</keyword>
<feature type="region of interest" description="Disordered" evidence="10">
    <location>
        <begin position="90"/>
        <end position="163"/>
    </location>
</feature>
<dbReference type="HAMAP" id="MF_00237">
    <property type="entry name" value="TatB"/>
    <property type="match status" value="1"/>
</dbReference>
<evidence type="ECO:0000256" key="3">
    <source>
        <dbReference type="ARBA" id="ARBA00022475"/>
    </source>
</evidence>
<evidence type="ECO:0000256" key="1">
    <source>
        <dbReference type="ARBA" id="ARBA00004167"/>
    </source>
</evidence>
<protein>
    <recommendedName>
        <fullName evidence="9">Sec-independent protein translocase protein TatB</fullName>
    </recommendedName>
</protein>
<reference evidence="11 12" key="1">
    <citation type="submission" date="2021-11" db="EMBL/GenBank/DDBJ databases">
        <title>Draft genome sequence of Actinomycetospora sp. SF1 isolated from the rhizosphere soil.</title>
        <authorList>
            <person name="Duangmal K."/>
            <person name="Chantavorakit T."/>
        </authorList>
    </citation>
    <scope>NUCLEOTIDE SEQUENCE [LARGE SCALE GENOMIC DNA]</scope>
    <source>
        <strain evidence="11 12">TBRC 5722</strain>
    </source>
</reference>
<keyword evidence="7 9" id="KW-0811">Translocation</keyword>
<dbReference type="NCBIfam" id="TIGR01410">
    <property type="entry name" value="tatB"/>
    <property type="match status" value="1"/>
</dbReference>
<accession>A0ABS8P8T3</accession>
<keyword evidence="5 9" id="KW-0653">Protein transport</keyword>
<evidence type="ECO:0000256" key="5">
    <source>
        <dbReference type="ARBA" id="ARBA00022927"/>
    </source>
</evidence>
<sequence length="163" mass="16870">MFESVGWGEILVLALIGLFVLGPERLPGAVRWVSDTVRTVREYAAGARDQLRDEIGPEFEELRKPLEDLRSIRDLDPRRAVRRSLFDPIADGTWSGAATPAASDPAGGVTAGGAAGAAALSAGNGNGSHGLPAAGAGGELKGQSDRTAPLAPDERAPFDPDAT</sequence>
<keyword evidence="12" id="KW-1185">Reference proteome</keyword>
<evidence type="ECO:0000313" key="12">
    <source>
        <dbReference type="Proteomes" id="UP001199469"/>
    </source>
</evidence>
<keyword evidence="8 9" id="KW-0472">Membrane</keyword>
<dbReference type="InterPro" id="IPR003369">
    <property type="entry name" value="TatA/B/E"/>
</dbReference>
<evidence type="ECO:0000256" key="6">
    <source>
        <dbReference type="ARBA" id="ARBA00022989"/>
    </source>
</evidence>
<dbReference type="Proteomes" id="UP001199469">
    <property type="component" value="Unassembled WGS sequence"/>
</dbReference>
<comment type="subunit">
    <text evidence="9">The Tat system comprises two distinct complexes: a TatABC complex, containing multiple copies of TatA, TatB and TatC subunits, and a separate TatA complex, containing only TatA subunits. Substrates initially bind to the TatABC complex, which probably triggers association of the separate TatA complex to form the active translocon.</text>
</comment>
<dbReference type="EMBL" id="JAJNDB010000002">
    <property type="protein sequence ID" value="MCD2194332.1"/>
    <property type="molecule type" value="Genomic_DNA"/>
</dbReference>
<gene>
    <name evidence="9 11" type="primary">tatB</name>
    <name evidence="11" type="ORF">LQ327_13210</name>
</gene>
<dbReference type="InterPro" id="IPR018448">
    <property type="entry name" value="TatB"/>
</dbReference>
<evidence type="ECO:0000313" key="11">
    <source>
        <dbReference type="EMBL" id="MCD2194332.1"/>
    </source>
</evidence>